<keyword evidence="2" id="KW-0812">Transmembrane</keyword>
<dbReference type="Pfam" id="PF02518">
    <property type="entry name" value="HATPase_c"/>
    <property type="match status" value="1"/>
</dbReference>
<dbReference type="InterPro" id="IPR010559">
    <property type="entry name" value="Sig_transdc_His_kin_internal"/>
</dbReference>
<protein>
    <recommendedName>
        <fullName evidence="3">Histidine kinase domain-containing protein</fullName>
    </recommendedName>
</protein>
<evidence type="ECO:0000259" key="3">
    <source>
        <dbReference type="PROSITE" id="PS50109"/>
    </source>
</evidence>
<dbReference type="Proteomes" id="UP001143486">
    <property type="component" value="Unassembled WGS sequence"/>
</dbReference>
<name>A0A9W6IN18_9PROT</name>
<feature type="transmembrane region" description="Helical" evidence="2">
    <location>
        <begin position="304"/>
        <end position="322"/>
    </location>
</feature>
<comment type="caution">
    <text evidence="4">The sequence shown here is derived from an EMBL/GenBank/DDBJ whole genome shotgun (WGS) entry which is preliminary data.</text>
</comment>
<dbReference type="CDD" id="cd16917">
    <property type="entry name" value="HATPase_UhpB-NarQ-NarX-like"/>
    <property type="match status" value="1"/>
</dbReference>
<feature type="transmembrane region" description="Helical" evidence="2">
    <location>
        <begin position="90"/>
        <end position="116"/>
    </location>
</feature>
<sequence length="559" mass="61594">MQRDIETAFVPERHHRAPSTALGFRGLLVFTGIFWGCFSLVTLAYGWDAFGGSAVTAWRPLLSDTVGAGLSIGMALALSEVRRWGPAARLALAAALALVGVAIYSAVVLVLVGPLMPPPETPDGGTEGMLRIMLVHYWVFAAYGGFYLLLDQGRAAPGGVSEDDDAQEWLRTRLFGRTEVWDGLNARWFWTFQGVFWTAMVVFSTANLINGGDSISTAWRVVLGEGIGMTASSVAHFLVLKPTRLWPLYRRAALALGVAIILTMIYVCAIWFSYFQVLPGEPPMRNGEPVDTGLPLLLYLAPRWMFLNFPVFVGWIGFYLALDAAKRLRSQERQLYNSIMLAQESQLKMLRFQLNPHFLFNTLNAISSLLLDARANEADKMLTQLSKFLRFTLDAAPDDRVPLRREIDAQRLYLEIEQTRFADRLKIAVDIDPVVEDALVPTMILQPLLENAVKYAVSQTTRAVRVTVEAKALSDDTLELRVTDTGSGGVSTRAYSGGGVGLSNIRARLAVLYGDTGRLEAGPQPEGGFAAVITMPLERSRAPKITEREEESDARTSGR</sequence>
<reference evidence="4" key="1">
    <citation type="journal article" date="2014" name="Int. J. Syst. Evol. Microbiol.">
        <title>Complete genome sequence of Corynebacterium casei LMG S-19264T (=DSM 44701T), isolated from a smear-ripened cheese.</title>
        <authorList>
            <consortium name="US DOE Joint Genome Institute (JGI-PGF)"/>
            <person name="Walter F."/>
            <person name="Albersmeier A."/>
            <person name="Kalinowski J."/>
            <person name="Ruckert C."/>
        </authorList>
    </citation>
    <scope>NUCLEOTIDE SEQUENCE</scope>
    <source>
        <strain evidence="4">VKM B-1513</strain>
    </source>
</reference>
<dbReference type="PROSITE" id="PS50109">
    <property type="entry name" value="HIS_KIN"/>
    <property type="match status" value="1"/>
</dbReference>
<feature type="transmembrane region" description="Helical" evidence="2">
    <location>
        <begin position="57"/>
        <end position="78"/>
    </location>
</feature>
<evidence type="ECO:0000313" key="5">
    <source>
        <dbReference type="Proteomes" id="UP001143486"/>
    </source>
</evidence>
<keyword evidence="2" id="KW-1133">Transmembrane helix</keyword>
<dbReference type="InterPro" id="IPR005467">
    <property type="entry name" value="His_kinase_dom"/>
</dbReference>
<dbReference type="EMBL" id="BSFE01000005">
    <property type="protein sequence ID" value="GLK52534.1"/>
    <property type="molecule type" value="Genomic_DNA"/>
</dbReference>
<keyword evidence="2" id="KW-0472">Membrane</keyword>
<evidence type="ECO:0000313" key="4">
    <source>
        <dbReference type="EMBL" id="GLK52534.1"/>
    </source>
</evidence>
<feature type="transmembrane region" description="Helical" evidence="2">
    <location>
        <begin position="188"/>
        <end position="209"/>
    </location>
</feature>
<dbReference type="PANTHER" id="PTHR34220">
    <property type="entry name" value="SENSOR HISTIDINE KINASE YPDA"/>
    <property type="match status" value="1"/>
</dbReference>
<proteinExistence type="predicted"/>
<feature type="domain" description="Histidine kinase" evidence="3">
    <location>
        <begin position="444"/>
        <end position="539"/>
    </location>
</feature>
<dbReference type="SUPFAM" id="SSF55874">
    <property type="entry name" value="ATPase domain of HSP90 chaperone/DNA topoisomerase II/histidine kinase"/>
    <property type="match status" value="1"/>
</dbReference>
<feature type="transmembrane region" description="Helical" evidence="2">
    <location>
        <begin position="252"/>
        <end position="274"/>
    </location>
</feature>
<keyword evidence="5" id="KW-1185">Reference proteome</keyword>
<organism evidence="4 5">
    <name type="scientific">Maricaulis virginensis</name>
    <dbReference type="NCBI Taxonomy" id="144022"/>
    <lineage>
        <taxon>Bacteria</taxon>
        <taxon>Pseudomonadati</taxon>
        <taxon>Pseudomonadota</taxon>
        <taxon>Alphaproteobacteria</taxon>
        <taxon>Maricaulales</taxon>
        <taxon>Maricaulaceae</taxon>
        <taxon>Maricaulis</taxon>
    </lineage>
</organism>
<dbReference type="InterPro" id="IPR050640">
    <property type="entry name" value="Bact_2-comp_sensor_kinase"/>
</dbReference>
<gene>
    <name evidence="4" type="ORF">GCM10017621_20420</name>
</gene>
<accession>A0A9W6IN18</accession>
<feature type="transmembrane region" description="Helical" evidence="2">
    <location>
        <begin position="128"/>
        <end position="150"/>
    </location>
</feature>
<dbReference type="SMART" id="SM00387">
    <property type="entry name" value="HATPase_c"/>
    <property type="match status" value="1"/>
</dbReference>
<feature type="region of interest" description="Disordered" evidence="1">
    <location>
        <begin position="540"/>
        <end position="559"/>
    </location>
</feature>
<dbReference type="InterPro" id="IPR036890">
    <property type="entry name" value="HATPase_C_sf"/>
</dbReference>
<dbReference type="InterPro" id="IPR003594">
    <property type="entry name" value="HATPase_dom"/>
</dbReference>
<dbReference type="Gene3D" id="3.30.565.10">
    <property type="entry name" value="Histidine kinase-like ATPase, C-terminal domain"/>
    <property type="match status" value="1"/>
</dbReference>
<evidence type="ECO:0000256" key="1">
    <source>
        <dbReference type="SAM" id="MobiDB-lite"/>
    </source>
</evidence>
<evidence type="ECO:0000256" key="2">
    <source>
        <dbReference type="SAM" id="Phobius"/>
    </source>
</evidence>
<dbReference type="PANTHER" id="PTHR34220:SF7">
    <property type="entry name" value="SENSOR HISTIDINE KINASE YPDA"/>
    <property type="match status" value="1"/>
</dbReference>
<dbReference type="Pfam" id="PF06580">
    <property type="entry name" value="His_kinase"/>
    <property type="match status" value="1"/>
</dbReference>
<feature type="transmembrane region" description="Helical" evidence="2">
    <location>
        <begin position="221"/>
        <end position="240"/>
    </location>
</feature>
<dbReference type="GO" id="GO:0000155">
    <property type="term" value="F:phosphorelay sensor kinase activity"/>
    <property type="evidence" value="ECO:0007669"/>
    <property type="project" value="InterPro"/>
</dbReference>
<dbReference type="GO" id="GO:0016020">
    <property type="term" value="C:membrane"/>
    <property type="evidence" value="ECO:0007669"/>
    <property type="project" value="InterPro"/>
</dbReference>
<feature type="transmembrane region" description="Helical" evidence="2">
    <location>
        <begin position="21"/>
        <end position="45"/>
    </location>
</feature>
<reference evidence="4" key="2">
    <citation type="submission" date="2023-01" db="EMBL/GenBank/DDBJ databases">
        <authorList>
            <person name="Sun Q."/>
            <person name="Evtushenko L."/>
        </authorList>
    </citation>
    <scope>NUCLEOTIDE SEQUENCE</scope>
    <source>
        <strain evidence="4">VKM B-1513</strain>
    </source>
</reference>
<dbReference type="AlphaFoldDB" id="A0A9W6IN18"/>